<dbReference type="EMBL" id="JBCITK010000001">
    <property type="protein sequence ID" value="MEN0641969.1"/>
    <property type="molecule type" value="Genomic_DNA"/>
</dbReference>
<dbReference type="PANTHER" id="PTHR43249:SF1">
    <property type="entry name" value="D-GLUCOSIDE 3-DEHYDROGENASE"/>
    <property type="match status" value="1"/>
</dbReference>
<dbReference type="Pfam" id="PF01408">
    <property type="entry name" value="GFO_IDH_MocA"/>
    <property type="match status" value="1"/>
</dbReference>
<protein>
    <submittedName>
        <fullName evidence="3">Gfo/Idh/MocA family oxidoreductase</fullName>
    </submittedName>
</protein>
<dbReference type="InterPro" id="IPR036291">
    <property type="entry name" value="NAD(P)-bd_dom_sf"/>
</dbReference>
<dbReference type="Gene3D" id="3.40.50.720">
    <property type="entry name" value="NAD(P)-binding Rossmann-like Domain"/>
    <property type="match status" value="1"/>
</dbReference>
<dbReference type="Pfam" id="PF22725">
    <property type="entry name" value="GFO_IDH_MocA_C3"/>
    <property type="match status" value="1"/>
</dbReference>
<evidence type="ECO:0000259" key="2">
    <source>
        <dbReference type="Pfam" id="PF22725"/>
    </source>
</evidence>
<dbReference type="InterPro" id="IPR052515">
    <property type="entry name" value="Gfo/Idh/MocA_Oxidoreductase"/>
</dbReference>
<feature type="domain" description="GFO/IDH/MocA-like oxidoreductase" evidence="2">
    <location>
        <begin position="132"/>
        <end position="253"/>
    </location>
</feature>
<name>A0ABU9VDJ7_9BACI</name>
<dbReference type="Proteomes" id="UP001418796">
    <property type="component" value="Unassembled WGS sequence"/>
</dbReference>
<reference evidence="3 4" key="1">
    <citation type="submission" date="2024-03" db="EMBL/GenBank/DDBJ databases">
        <title>Bacilli Hybrid Assemblies.</title>
        <authorList>
            <person name="Kovac J."/>
        </authorList>
    </citation>
    <scope>NUCLEOTIDE SEQUENCE [LARGE SCALE GENOMIC DNA]</scope>
    <source>
        <strain evidence="3 4">FSL R7-0666</strain>
    </source>
</reference>
<dbReference type="InterPro" id="IPR055170">
    <property type="entry name" value="GFO_IDH_MocA-like_dom"/>
</dbReference>
<sequence length="386" mass="43169">MIQVAVIGTGAISPAHIKAYQAFPDLCKVTVLSDLDLPKAQEKIDMYGLTDAVAKDVEAICLDPDIDLVSICTPPSTHAPLAVRLLESGKHVLIEKPMASSLEECDRILSAAKTYNRLVSVIAQNRFLTPMMKVKHLLEEKKIGKVLHSQVDSFWWRGHCYYDLWWRGTWTNEGGGCTLNHAVHHIDLLQWMNGMPKEVTAIMSNTAHDNAEIEDLSVALLKYEDGSIAQVTSSVVHHGEEQQLVFQGEKARISVPWRIHASSSTSNGFPVKDSKTEQEITAFYDELPELEFTAHSGQIHQVLLAIKENTPILVDGDQGRNTLELITAIYKSASEKKTVTLPLQPSDSFYTKESILQNTTYFYEKTNSVDHFDTEDITTGREYDVK</sequence>
<feature type="domain" description="Gfo/Idh/MocA-like oxidoreductase N-terminal" evidence="1">
    <location>
        <begin position="2"/>
        <end position="121"/>
    </location>
</feature>
<evidence type="ECO:0000313" key="3">
    <source>
        <dbReference type="EMBL" id="MEN0641969.1"/>
    </source>
</evidence>
<dbReference type="InterPro" id="IPR000683">
    <property type="entry name" value="Gfo/Idh/MocA-like_OxRdtase_N"/>
</dbReference>
<accession>A0ABU9VDJ7</accession>
<dbReference type="RefSeq" id="WP_343129136.1">
    <property type="nucleotide sequence ID" value="NZ_JBCITK010000001.1"/>
</dbReference>
<dbReference type="Gene3D" id="3.30.360.10">
    <property type="entry name" value="Dihydrodipicolinate Reductase, domain 2"/>
    <property type="match status" value="1"/>
</dbReference>
<proteinExistence type="predicted"/>
<gene>
    <name evidence="3" type="ORF">MKY91_02185</name>
</gene>
<comment type="caution">
    <text evidence="3">The sequence shown here is derived from an EMBL/GenBank/DDBJ whole genome shotgun (WGS) entry which is preliminary data.</text>
</comment>
<keyword evidence="4" id="KW-1185">Reference proteome</keyword>
<evidence type="ECO:0000313" key="4">
    <source>
        <dbReference type="Proteomes" id="UP001418796"/>
    </source>
</evidence>
<dbReference type="SUPFAM" id="SSF51735">
    <property type="entry name" value="NAD(P)-binding Rossmann-fold domains"/>
    <property type="match status" value="1"/>
</dbReference>
<dbReference type="SUPFAM" id="SSF55347">
    <property type="entry name" value="Glyceraldehyde-3-phosphate dehydrogenase-like, C-terminal domain"/>
    <property type="match status" value="1"/>
</dbReference>
<dbReference type="PANTHER" id="PTHR43249">
    <property type="entry name" value="UDP-N-ACETYL-2-AMINO-2-DEOXY-D-GLUCURONATE OXIDASE"/>
    <property type="match status" value="1"/>
</dbReference>
<organism evidence="3 4">
    <name type="scientific">Alkalicoccobacillus gibsonii</name>
    <dbReference type="NCBI Taxonomy" id="79881"/>
    <lineage>
        <taxon>Bacteria</taxon>
        <taxon>Bacillati</taxon>
        <taxon>Bacillota</taxon>
        <taxon>Bacilli</taxon>
        <taxon>Bacillales</taxon>
        <taxon>Bacillaceae</taxon>
        <taxon>Alkalicoccobacillus</taxon>
    </lineage>
</organism>
<evidence type="ECO:0000259" key="1">
    <source>
        <dbReference type="Pfam" id="PF01408"/>
    </source>
</evidence>